<dbReference type="Pfam" id="PF02738">
    <property type="entry name" value="MoCoBD_1"/>
    <property type="match status" value="1"/>
</dbReference>
<dbReference type="PANTHER" id="PTHR47495">
    <property type="entry name" value="ALDEHYDE DEHYDROGENASE"/>
    <property type="match status" value="1"/>
</dbReference>
<dbReference type="InterPro" id="IPR008274">
    <property type="entry name" value="AldOxase/xan_DH_MoCoBD1"/>
</dbReference>
<dbReference type="PIRSF" id="PIRSF036389">
    <property type="entry name" value="IOR_B"/>
    <property type="match status" value="1"/>
</dbReference>
<dbReference type="Pfam" id="PF20256">
    <property type="entry name" value="MoCoBD_2"/>
    <property type="match status" value="2"/>
</dbReference>
<dbReference type="SUPFAM" id="SSF56003">
    <property type="entry name" value="Molybdenum cofactor-binding domain"/>
    <property type="match status" value="2"/>
</dbReference>
<gene>
    <name evidence="2" type="ORF">ATO3_10150</name>
</gene>
<dbReference type="InterPro" id="IPR006311">
    <property type="entry name" value="TAT_signal"/>
</dbReference>
<dbReference type="EMBL" id="AQQR01000003">
    <property type="protein sequence ID" value="OWU74913.1"/>
    <property type="molecule type" value="Genomic_DNA"/>
</dbReference>
<dbReference type="SMART" id="SM01008">
    <property type="entry name" value="Ald_Xan_dh_C"/>
    <property type="match status" value="1"/>
</dbReference>
<name>A0A225NLV6_9RHOB</name>
<dbReference type="OrthoDB" id="9767994at2"/>
<reference evidence="2 3" key="1">
    <citation type="submission" date="2013-04" db="EMBL/GenBank/DDBJ databases">
        <title>Oceanicola sp. 22II1-22F33 Genome Sequencing.</title>
        <authorList>
            <person name="Lai Q."/>
            <person name="Li G."/>
            <person name="Shao Z."/>
        </authorList>
    </citation>
    <scope>NUCLEOTIDE SEQUENCE [LARGE SCALE GENOMIC DNA]</scope>
    <source>
        <strain evidence="2 3">22II1-22F33</strain>
    </source>
</reference>
<comment type="caution">
    <text evidence="2">The sequence shown here is derived from an EMBL/GenBank/DDBJ whole genome shotgun (WGS) entry which is preliminary data.</text>
</comment>
<sequence>MTLHDTPTRPTGVINVSRRSVLMGLAAGSLVLGLRPSALRAEDVPYAGAAMPGGVKDDPTIFISIAEDGQVTLLCNRAEMGQGVRTGWAVVVAEELKADLDRMTVLQAPGNETLYGNQNTDGSRSMRHHFAALRHMGAAARQMLIEEAAAQWDVDPAEVTAENHMLLHQASGQSIGFGAVATAAAERAVPAAEALSLTDPAAFRYIGSDDIALIDNHDITTGQATYGQDAQIDGMVFAVIARPPVYGGRVASVDSTEAEAVPGVLKIVEIPTPDFPTAFQPLGGVAVVAENTFAAIKARGLLQIEWDNGPNAAYDSATYRAELEAASQQQGKVVREQGDAYAALDSAATRIDATYYIPHLAQAPMEPPAALARVADGKAEVWTSVQAPEAIRADLAKRFDIPLENVTVNTLLLGGGFGRKSKPDFASEAAILSHEMDGTPVKLVFTREDDLHAGFLHTVSVERVEGGLDDQGRPVAWLHRTVAPTIVSIFAPDPKHEAPFELGMGLVDMPFDIPNIRMENPEAPAHTRLGWFRSVSNIPHAFAIQCFVAELAEAAGKDPKDFLLDCIGPDRMAMQDTWPNIWNYGEDPALYPNDTGRLRAVTEKVAAEAGWGRDLPAGHGLGIAAHRSFVTYTAAVVEVAVDEDGSLTIPRVDIACDCGAVVTPDRVRAQLEGAVIQGVSLATIGEITFSDGRVQQSNFDTYQVTRIDAAPGEIHTHLMASDYGTPLGGVGEPGVPPVAPALLNAIHAATGKRIRALPIRDQLA</sequence>
<dbReference type="InterPro" id="IPR046867">
    <property type="entry name" value="AldOxase/xan_DH_MoCoBD2"/>
</dbReference>
<dbReference type="InterPro" id="IPR037165">
    <property type="entry name" value="AldOxase/xan_DH_Mopterin-bd_sf"/>
</dbReference>
<dbReference type="PANTHER" id="PTHR47495:SF3">
    <property type="entry name" value="BLR6219 PROTEIN"/>
    <property type="match status" value="1"/>
</dbReference>
<evidence type="ECO:0000313" key="3">
    <source>
        <dbReference type="Proteomes" id="UP000215377"/>
    </source>
</evidence>
<dbReference type="GO" id="GO:0016491">
    <property type="term" value="F:oxidoreductase activity"/>
    <property type="evidence" value="ECO:0007669"/>
    <property type="project" value="InterPro"/>
</dbReference>
<accession>A0A225NLV6</accession>
<dbReference type="InterPro" id="IPR052516">
    <property type="entry name" value="N-heterocyclic_Hydroxylase"/>
</dbReference>
<proteinExistence type="predicted"/>
<dbReference type="PROSITE" id="PS51318">
    <property type="entry name" value="TAT"/>
    <property type="match status" value="1"/>
</dbReference>
<dbReference type="RefSeq" id="WP_088649730.1">
    <property type="nucleotide sequence ID" value="NZ_AQQR01000003.1"/>
</dbReference>
<evidence type="ECO:0000259" key="1">
    <source>
        <dbReference type="SMART" id="SM01008"/>
    </source>
</evidence>
<dbReference type="AlphaFoldDB" id="A0A225NLV6"/>
<organism evidence="2 3">
    <name type="scientific">Marinibacterium profundimaris</name>
    <dbReference type="NCBI Taxonomy" id="1679460"/>
    <lineage>
        <taxon>Bacteria</taxon>
        <taxon>Pseudomonadati</taxon>
        <taxon>Pseudomonadota</taxon>
        <taxon>Alphaproteobacteria</taxon>
        <taxon>Rhodobacterales</taxon>
        <taxon>Paracoccaceae</taxon>
        <taxon>Marinibacterium</taxon>
    </lineage>
</organism>
<dbReference type="InterPro" id="IPR012368">
    <property type="entry name" value="OxRdtase_Mopterin-bd_su_IorB"/>
</dbReference>
<dbReference type="InterPro" id="IPR000674">
    <property type="entry name" value="Ald_Oxase/Xan_DH_a/b"/>
</dbReference>
<dbReference type="Proteomes" id="UP000215377">
    <property type="component" value="Unassembled WGS sequence"/>
</dbReference>
<dbReference type="Gene3D" id="3.30.365.10">
    <property type="entry name" value="Aldehyde oxidase/xanthine dehydrogenase, molybdopterin binding domain"/>
    <property type="match status" value="4"/>
</dbReference>
<protein>
    <submittedName>
        <fullName evidence="2">Twin-arginine translocation pathway signal protein</fullName>
    </submittedName>
</protein>
<feature type="domain" description="Aldehyde oxidase/xanthine dehydrogenase a/b hammerhead" evidence="1">
    <location>
        <begin position="221"/>
        <end position="310"/>
    </location>
</feature>
<dbReference type="Gene3D" id="3.90.1170.50">
    <property type="entry name" value="Aldehyde oxidase/xanthine dehydrogenase, a/b hammerhead"/>
    <property type="match status" value="1"/>
</dbReference>
<keyword evidence="3" id="KW-1185">Reference proteome</keyword>
<evidence type="ECO:0000313" key="2">
    <source>
        <dbReference type="EMBL" id="OWU74913.1"/>
    </source>
</evidence>